<evidence type="ECO:0000256" key="3">
    <source>
        <dbReference type="ARBA" id="ARBA00022690"/>
    </source>
</evidence>
<evidence type="ECO:0000256" key="1">
    <source>
        <dbReference type="ARBA" id="ARBA00004613"/>
    </source>
</evidence>
<keyword evidence="3" id="KW-0646">Protease inhibitor</keyword>
<feature type="signal peptide" evidence="7">
    <location>
        <begin position="1"/>
        <end position="22"/>
    </location>
</feature>
<keyword evidence="7" id="KW-0732">Signal</keyword>
<name>A0A1Y1MJK8_PHOPY</name>
<comment type="subcellular location">
    <subcellularLocation>
        <location evidence="1">Secreted</location>
    </subcellularLocation>
</comment>
<dbReference type="EMBL" id="GEZM01029764">
    <property type="protein sequence ID" value="JAV85942.1"/>
    <property type="molecule type" value="Transcribed_RNA"/>
</dbReference>
<dbReference type="GO" id="GO:0004867">
    <property type="term" value="F:serine-type endopeptidase inhibitor activity"/>
    <property type="evidence" value="ECO:0007669"/>
    <property type="project" value="UniProtKB-KW"/>
</dbReference>
<comment type="similarity">
    <text evidence="5">Belongs to the protease inhibitor I19 family.</text>
</comment>
<keyword evidence="2" id="KW-0964">Secreted</keyword>
<evidence type="ECO:0000256" key="2">
    <source>
        <dbReference type="ARBA" id="ARBA00022525"/>
    </source>
</evidence>
<feature type="compositionally biased region" description="Acidic residues" evidence="6">
    <location>
        <begin position="100"/>
        <end position="109"/>
    </location>
</feature>
<evidence type="ECO:0000256" key="5">
    <source>
        <dbReference type="ARBA" id="ARBA00029459"/>
    </source>
</evidence>
<feature type="chain" id="PRO_5012282166" description="Pacifastin domain-containing protein" evidence="7">
    <location>
        <begin position="23"/>
        <end position="155"/>
    </location>
</feature>
<reference evidence="8" key="1">
    <citation type="journal article" date="2016" name="Sci. Rep.">
        <title>Molecular characterization of firefly nuptial gifts: a multi-omics approach sheds light on postcopulatory sexual selection.</title>
        <authorList>
            <person name="Al-Wathiqui N."/>
            <person name="Fallon T.R."/>
            <person name="South A."/>
            <person name="Weng J.K."/>
            <person name="Lewis S.M."/>
        </authorList>
    </citation>
    <scope>NUCLEOTIDE SEQUENCE</scope>
</reference>
<evidence type="ECO:0000313" key="8">
    <source>
        <dbReference type="EMBL" id="JAV85942.1"/>
    </source>
</evidence>
<dbReference type="GO" id="GO:0005576">
    <property type="term" value="C:extracellular region"/>
    <property type="evidence" value="ECO:0007669"/>
    <property type="project" value="UniProtKB-SubCell"/>
</dbReference>
<accession>A0A1Y1MJK8</accession>
<sequence length="155" mass="17227">MNFFAFILLALTLLFYTVQTEATICAPFSNFKIDCDDCQCSEDGTQYSCEVGVCGSAVYLNENSEDGNSDRRSREADGNAEVPYVNDEIPPPGQVIVEDVNSDDGDDTDDGKGYNFYIVNQEKDAEPLANTGEEENMDDNAAPPIPYRFRRSYPE</sequence>
<organism evidence="8">
    <name type="scientific">Photinus pyralis</name>
    <name type="common">Common eastern firefly</name>
    <name type="synonym">Lampyris pyralis</name>
    <dbReference type="NCBI Taxonomy" id="7054"/>
    <lineage>
        <taxon>Eukaryota</taxon>
        <taxon>Metazoa</taxon>
        <taxon>Ecdysozoa</taxon>
        <taxon>Arthropoda</taxon>
        <taxon>Hexapoda</taxon>
        <taxon>Insecta</taxon>
        <taxon>Pterygota</taxon>
        <taxon>Neoptera</taxon>
        <taxon>Endopterygota</taxon>
        <taxon>Coleoptera</taxon>
        <taxon>Polyphaga</taxon>
        <taxon>Elateriformia</taxon>
        <taxon>Elateroidea</taxon>
        <taxon>Lampyridae</taxon>
        <taxon>Lampyrinae</taxon>
        <taxon>Photinus</taxon>
    </lineage>
</organism>
<evidence type="ECO:0000256" key="7">
    <source>
        <dbReference type="SAM" id="SignalP"/>
    </source>
</evidence>
<evidence type="ECO:0000256" key="4">
    <source>
        <dbReference type="ARBA" id="ARBA00022900"/>
    </source>
</evidence>
<evidence type="ECO:0008006" key="9">
    <source>
        <dbReference type="Google" id="ProtNLM"/>
    </source>
</evidence>
<keyword evidence="4" id="KW-0722">Serine protease inhibitor</keyword>
<evidence type="ECO:0000256" key="6">
    <source>
        <dbReference type="SAM" id="MobiDB-lite"/>
    </source>
</evidence>
<dbReference type="InterPro" id="IPR036201">
    <property type="entry name" value="Pacifastin_dom_sf"/>
</dbReference>
<dbReference type="SUPFAM" id="SSF57283">
    <property type="entry name" value="PMP inhibitors"/>
    <property type="match status" value="1"/>
</dbReference>
<feature type="region of interest" description="Disordered" evidence="6">
    <location>
        <begin position="62"/>
        <end position="155"/>
    </location>
</feature>
<feature type="compositionally biased region" description="Basic and acidic residues" evidence="6">
    <location>
        <begin position="68"/>
        <end position="77"/>
    </location>
</feature>
<dbReference type="AlphaFoldDB" id="A0A1Y1MJK8"/>
<proteinExistence type="inferred from homology"/>
<protein>
    <recommendedName>
        <fullName evidence="9">Pacifastin domain-containing protein</fullName>
    </recommendedName>
</protein>